<protein>
    <recommendedName>
        <fullName evidence="4">Trichohyalin-plectin-homology domain-containing protein</fullName>
    </recommendedName>
</protein>
<feature type="compositionally biased region" description="Basic and acidic residues" evidence="1">
    <location>
        <begin position="302"/>
        <end position="348"/>
    </location>
</feature>
<dbReference type="OrthoDB" id="74362at2759"/>
<evidence type="ECO:0000256" key="1">
    <source>
        <dbReference type="SAM" id="MobiDB-lite"/>
    </source>
</evidence>
<evidence type="ECO:0008006" key="4">
    <source>
        <dbReference type="Google" id="ProtNLM"/>
    </source>
</evidence>
<dbReference type="AlphaFoldDB" id="A0A8K1CA46"/>
<feature type="compositionally biased region" description="Basic and acidic residues" evidence="1">
    <location>
        <begin position="468"/>
        <end position="479"/>
    </location>
</feature>
<dbReference type="Proteomes" id="UP000794436">
    <property type="component" value="Unassembled WGS sequence"/>
</dbReference>
<evidence type="ECO:0000313" key="2">
    <source>
        <dbReference type="EMBL" id="TMW59481.1"/>
    </source>
</evidence>
<feature type="compositionally biased region" description="Low complexity" evidence="1">
    <location>
        <begin position="458"/>
        <end position="467"/>
    </location>
</feature>
<feature type="compositionally biased region" description="Polar residues" evidence="1">
    <location>
        <begin position="183"/>
        <end position="194"/>
    </location>
</feature>
<feature type="compositionally biased region" description="Basic and acidic residues" evidence="1">
    <location>
        <begin position="442"/>
        <end position="457"/>
    </location>
</feature>
<organism evidence="2 3">
    <name type="scientific">Pythium oligandrum</name>
    <name type="common">Mycoparasitic fungus</name>
    <dbReference type="NCBI Taxonomy" id="41045"/>
    <lineage>
        <taxon>Eukaryota</taxon>
        <taxon>Sar</taxon>
        <taxon>Stramenopiles</taxon>
        <taxon>Oomycota</taxon>
        <taxon>Peronosporomycetes</taxon>
        <taxon>Pythiales</taxon>
        <taxon>Pythiaceae</taxon>
        <taxon>Pythium</taxon>
    </lineage>
</organism>
<feature type="region of interest" description="Disordered" evidence="1">
    <location>
        <begin position="442"/>
        <end position="479"/>
    </location>
</feature>
<keyword evidence="3" id="KW-1185">Reference proteome</keyword>
<evidence type="ECO:0000313" key="3">
    <source>
        <dbReference type="Proteomes" id="UP000794436"/>
    </source>
</evidence>
<proteinExistence type="predicted"/>
<dbReference type="EMBL" id="SPLM01000109">
    <property type="protein sequence ID" value="TMW59481.1"/>
    <property type="molecule type" value="Genomic_DNA"/>
</dbReference>
<accession>A0A8K1CA46</accession>
<name>A0A8K1CA46_PYTOL</name>
<comment type="caution">
    <text evidence="2">The sequence shown here is derived from an EMBL/GenBank/DDBJ whole genome shotgun (WGS) entry which is preliminary data.</text>
</comment>
<feature type="region of interest" description="Disordered" evidence="1">
    <location>
        <begin position="1"/>
        <end position="33"/>
    </location>
</feature>
<reference evidence="2" key="1">
    <citation type="submission" date="2019-03" db="EMBL/GenBank/DDBJ databases">
        <title>Long read genome sequence of the mycoparasitic Pythium oligandrum ATCC 38472 isolated from sugarbeet rhizosphere.</title>
        <authorList>
            <person name="Gaulin E."/>
        </authorList>
    </citation>
    <scope>NUCLEOTIDE SEQUENCE</scope>
    <source>
        <strain evidence="2">ATCC 38472_TT</strain>
    </source>
</reference>
<sequence>MAGKSTQRSAVKGSDTQSIMSMTSVRTVDREKLRDKARQMQMRDNLRLMLCARIQQTLKKSPKVAEELAGAVLRAQQQRGLGMELSDDELRRTVEEICGRRQEQKHIAASARNDPDETLRGNQHQIALDKRSGRRSSSGTKDSSARSHGSGEGASGRRGTKSSSKNRIKESEASPTADEDNVYMTQSQLQQLSTGFRLPPKVSPKKEKGNGIWEEIVKFSSVEEQLEAERRTAAKENARHFISSKLEEQVHDRRQQLEAQRKAAQEEHERTIARVRAQEEEERAKERKRLEMAQQLTQIQTEQRRVKAQQQERERQAKKAQEIKMAETLRKQMEDERARDQARKETEKQRIMRVLQDNQEELRRKQQLKEQERDLEVKLAEDYVKMEESKEAARRKHLEDMAANVKARMKFFGDTAKADMDAKAREEEQRVLKYQEEYARQQAEAERKKKEEAERRNQQQQEQLRQQMQEKRAREAAVKTDLNKQAELWRQERIEAERKEKLMQQQRAMRNHSQQDVLKQQIREKETRSLEADQSLLEVQLNAKLLEKIHKQVGNGASVVSETQNRSREVRTYHINSAIDWCPNSAISDAHQPAPAARADFPTDTPSVQTIVLVLHAHALYI</sequence>
<feature type="compositionally biased region" description="Polar residues" evidence="1">
    <location>
        <begin position="1"/>
        <end position="26"/>
    </location>
</feature>
<feature type="region of interest" description="Disordered" evidence="1">
    <location>
        <begin position="101"/>
        <end position="207"/>
    </location>
</feature>
<gene>
    <name evidence="2" type="ORF">Poli38472_004550</name>
</gene>
<feature type="region of interest" description="Disordered" evidence="1">
    <location>
        <begin position="301"/>
        <end position="348"/>
    </location>
</feature>